<dbReference type="Gene3D" id="3.40.190.10">
    <property type="entry name" value="Periplasmic binding protein-like II"/>
    <property type="match status" value="2"/>
</dbReference>
<keyword evidence="2" id="KW-0732">Signal</keyword>
<keyword evidence="5" id="KW-1185">Reference proteome</keyword>
<reference evidence="4 5" key="1">
    <citation type="submission" date="2019-08" db="EMBL/GenBank/DDBJ databases">
        <title>Deep-cultivation of Planctomycetes and their phenomic and genomic characterization uncovers novel biology.</title>
        <authorList>
            <person name="Wiegand S."/>
            <person name="Jogler M."/>
            <person name="Boedeker C."/>
            <person name="Pinto D."/>
            <person name="Vollmers J."/>
            <person name="Rivas-Marin E."/>
            <person name="Kohn T."/>
            <person name="Peeters S.H."/>
            <person name="Heuer A."/>
            <person name="Rast P."/>
            <person name="Oberbeckmann S."/>
            <person name="Bunk B."/>
            <person name="Jeske O."/>
            <person name="Meyerdierks A."/>
            <person name="Storesund J.E."/>
            <person name="Kallscheuer N."/>
            <person name="Luecker S."/>
            <person name="Lage O.M."/>
            <person name="Pohl T."/>
            <person name="Merkel B.J."/>
            <person name="Hornburger P."/>
            <person name="Mueller R.-W."/>
            <person name="Bruemmer F."/>
            <person name="Labrenz M."/>
            <person name="Spormann A.M."/>
            <person name="Op den Camp H."/>
            <person name="Overmann J."/>
            <person name="Amann R."/>
            <person name="Jetten M.S.M."/>
            <person name="Mascher T."/>
            <person name="Medema M.H."/>
            <person name="Devos D.P."/>
            <person name="Kaster A.-K."/>
            <person name="Ovreas L."/>
            <person name="Rohde M."/>
            <person name="Galperin M.Y."/>
            <person name="Jogler C."/>
        </authorList>
    </citation>
    <scope>NUCLEOTIDE SEQUENCE [LARGE SCALE GENOMIC DNA]</scope>
    <source>
        <strain evidence="4 5">Pr1d</strain>
    </source>
</reference>
<dbReference type="NCBIfam" id="TIGR01098">
    <property type="entry name" value="3A0109s03R"/>
    <property type="match status" value="1"/>
</dbReference>
<comment type="similarity">
    <text evidence="1">Belongs to the phosphate/phosphite/phosphonate binding protein family.</text>
</comment>
<protein>
    <submittedName>
        <fullName evidence="4">Phosphate-import protein PhnD</fullName>
    </submittedName>
</protein>
<dbReference type="Pfam" id="PF12974">
    <property type="entry name" value="Phosphonate-bd"/>
    <property type="match status" value="1"/>
</dbReference>
<dbReference type="AlphaFoldDB" id="A0A5B9Q902"/>
<name>A0A5B9Q902_9BACT</name>
<proteinExistence type="inferred from homology"/>
<dbReference type="PANTHER" id="PTHR35841">
    <property type="entry name" value="PHOSPHONATES-BINDING PERIPLASMIC PROTEIN"/>
    <property type="match status" value="1"/>
</dbReference>
<gene>
    <name evidence="4" type="primary">phnD</name>
    <name evidence="4" type="ORF">Pr1d_13070</name>
</gene>
<organism evidence="4 5">
    <name type="scientific">Bythopirellula goksoeyrii</name>
    <dbReference type="NCBI Taxonomy" id="1400387"/>
    <lineage>
        <taxon>Bacteria</taxon>
        <taxon>Pseudomonadati</taxon>
        <taxon>Planctomycetota</taxon>
        <taxon>Planctomycetia</taxon>
        <taxon>Pirellulales</taxon>
        <taxon>Lacipirellulaceae</taxon>
        <taxon>Bythopirellula</taxon>
    </lineage>
</organism>
<dbReference type="SMART" id="SM00062">
    <property type="entry name" value="PBPb"/>
    <property type="match status" value="1"/>
</dbReference>
<dbReference type="SUPFAM" id="SSF53850">
    <property type="entry name" value="Periplasmic binding protein-like II"/>
    <property type="match status" value="1"/>
</dbReference>
<dbReference type="PANTHER" id="PTHR35841:SF1">
    <property type="entry name" value="PHOSPHONATES-BINDING PERIPLASMIC PROTEIN"/>
    <property type="match status" value="1"/>
</dbReference>
<dbReference type="InterPro" id="IPR001638">
    <property type="entry name" value="Solute-binding_3/MltF_N"/>
</dbReference>
<dbReference type="InterPro" id="IPR005770">
    <property type="entry name" value="PhnD"/>
</dbReference>
<evidence type="ECO:0000256" key="1">
    <source>
        <dbReference type="ARBA" id="ARBA00007162"/>
    </source>
</evidence>
<dbReference type="RefSeq" id="WP_148072731.1">
    <property type="nucleotide sequence ID" value="NZ_CP042913.1"/>
</dbReference>
<evidence type="ECO:0000259" key="3">
    <source>
        <dbReference type="SMART" id="SM00062"/>
    </source>
</evidence>
<dbReference type="OrthoDB" id="9781943at2"/>
<dbReference type="KEGG" id="bgok:Pr1d_13070"/>
<evidence type="ECO:0000313" key="4">
    <source>
        <dbReference type="EMBL" id="QEG34035.1"/>
    </source>
</evidence>
<dbReference type="GO" id="GO:0043190">
    <property type="term" value="C:ATP-binding cassette (ABC) transporter complex"/>
    <property type="evidence" value="ECO:0007669"/>
    <property type="project" value="InterPro"/>
</dbReference>
<evidence type="ECO:0000313" key="5">
    <source>
        <dbReference type="Proteomes" id="UP000323917"/>
    </source>
</evidence>
<feature type="domain" description="Solute-binding protein family 3/N-terminal" evidence="3">
    <location>
        <begin position="88"/>
        <end position="320"/>
    </location>
</feature>
<accession>A0A5B9Q902</accession>
<dbReference type="GO" id="GO:0055085">
    <property type="term" value="P:transmembrane transport"/>
    <property type="evidence" value="ECO:0007669"/>
    <property type="project" value="InterPro"/>
</dbReference>
<dbReference type="EMBL" id="CP042913">
    <property type="protein sequence ID" value="QEG34035.1"/>
    <property type="molecule type" value="Genomic_DNA"/>
</dbReference>
<dbReference type="Proteomes" id="UP000323917">
    <property type="component" value="Chromosome"/>
</dbReference>
<sequence length="353" mass="38649">MNTKSAFVRIRVIVAIAVAALVAGYASYVASSWERTAKEQYVTRTMSNFFTSLNPITQLDSVYRDADGDLLADVPENEALQAKPAELVLSFITSEDSTNEPAQWQELMDAIADKTGIPVTYLRLTDSRQQYEALRNGQLHITALSTGEVPAAVNTAGFIPVCAFGQEDGTSGYKMEFIVKADSPIKNLADLRGKRIAFTRPRSNSGCKAAAMLLMDEKNLQPELDYQWSYTYGHQGSIDAVLAGEVDAAPIASDVLARMKAKGEVDPEAVRSIYESEKFPPAAFGFAYNLAPEIQDAVRQALLEFEWDGTKIAEEFGADGTSKFAPVVFKDDWALVRRVDLSASKARSDLAMQ</sequence>
<evidence type="ECO:0000256" key="2">
    <source>
        <dbReference type="ARBA" id="ARBA00022729"/>
    </source>
</evidence>